<keyword evidence="3" id="KW-1185">Reference proteome</keyword>
<evidence type="ECO:0000313" key="3">
    <source>
        <dbReference type="Proteomes" id="UP001141434"/>
    </source>
</evidence>
<dbReference type="GeneID" id="81392345"/>
<organism evidence="2 3">
    <name type="scientific">Penicillium alfredii</name>
    <dbReference type="NCBI Taxonomy" id="1506179"/>
    <lineage>
        <taxon>Eukaryota</taxon>
        <taxon>Fungi</taxon>
        <taxon>Dikarya</taxon>
        <taxon>Ascomycota</taxon>
        <taxon>Pezizomycotina</taxon>
        <taxon>Eurotiomycetes</taxon>
        <taxon>Eurotiomycetidae</taxon>
        <taxon>Eurotiales</taxon>
        <taxon>Aspergillaceae</taxon>
        <taxon>Penicillium</taxon>
    </lineage>
</organism>
<protein>
    <submittedName>
        <fullName evidence="2">Uncharacterized protein</fullName>
    </submittedName>
</protein>
<feature type="compositionally biased region" description="Basic and acidic residues" evidence="1">
    <location>
        <begin position="70"/>
        <end position="80"/>
    </location>
</feature>
<gene>
    <name evidence="2" type="ORF">NUU61_002595</name>
</gene>
<dbReference type="Proteomes" id="UP001141434">
    <property type="component" value="Unassembled WGS sequence"/>
</dbReference>
<sequence>MEQTKHPGDADPMHHLIWHKLTYIAFEGLPTPGPKGLTIAVIMPPGRIHDTQEILYALERQSKKTHRRLGPVDDPRDMTR</sequence>
<reference evidence="2" key="2">
    <citation type="journal article" date="2023" name="IMA Fungus">
        <title>Comparative genomic study of the Penicillium genus elucidates a diverse pangenome and 15 lateral gene transfer events.</title>
        <authorList>
            <person name="Petersen C."/>
            <person name="Sorensen T."/>
            <person name="Nielsen M.R."/>
            <person name="Sondergaard T.E."/>
            <person name="Sorensen J.L."/>
            <person name="Fitzpatrick D.A."/>
            <person name="Frisvad J.C."/>
            <person name="Nielsen K.L."/>
        </authorList>
    </citation>
    <scope>NUCLEOTIDE SEQUENCE</scope>
    <source>
        <strain evidence="2">IBT 34128</strain>
    </source>
</reference>
<accession>A0A9W9FRV1</accession>
<proteinExistence type="predicted"/>
<dbReference type="EMBL" id="JAPMSZ010000004">
    <property type="protein sequence ID" value="KAJ5105248.1"/>
    <property type="molecule type" value="Genomic_DNA"/>
</dbReference>
<evidence type="ECO:0000256" key="1">
    <source>
        <dbReference type="SAM" id="MobiDB-lite"/>
    </source>
</evidence>
<feature type="region of interest" description="Disordered" evidence="1">
    <location>
        <begin position="60"/>
        <end position="80"/>
    </location>
</feature>
<dbReference type="RefSeq" id="XP_056514244.1">
    <property type="nucleotide sequence ID" value="XM_056653177.1"/>
</dbReference>
<comment type="caution">
    <text evidence="2">The sequence shown here is derived from an EMBL/GenBank/DDBJ whole genome shotgun (WGS) entry which is preliminary data.</text>
</comment>
<reference evidence="2" key="1">
    <citation type="submission" date="2022-11" db="EMBL/GenBank/DDBJ databases">
        <authorList>
            <person name="Petersen C."/>
        </authorList>
    </citation>
    <scope>NUCLEOTIDE SEQUENCE</scope>
    <source>
        <strain evidence="2">IBT 34128</strain>
    </source>
</reference>
<name>A0A9W9FRV1_9EURO</name>
<dbReference type="AlphaFoldDB" id="A0A9W9FRV1"/>
<evidence type="ECO:0000313" key="2">
    <source>
        <dbReference type="EMBL" id="KAJ5105248.1"/>
    </source>
</evidence>